<keyword evidence="10" id="KW-1185">Reference proteome</keyword>
<dbReference type="PANTHER" id="PTHR24286">
    <property type="entry name" value="CYTOCHROME P450 26"/>
    <property type="match status" value="1"/>
</dbReference>
<dbReference type="SUPFAM" id="SSF48264">
    <property type="entry name" value="Cytochrome P450"/>
    <property type="match status" value="1"/>
</dbReference>
<evidence type="ECO:0000256" key="8">
    <source>
        <dbReference type="RuleBase" id="RU000461"/>
    </source>
</evidence>
<evidence type="ECO:0000256" key="2">
    <source>
        <dbReference type="ARBA" id="ARBA00010617"/>
    </source>
</evidence>
<comment type="caution">
    <text evidence="9">The sequence shown here is derived from an EMBL/GenBank/DDBJ whole genome shotgun (WGS) entry which is preliminary data.</text>
</comment>
<dbReference type="GO" id="GO:0020037">
    <property type="term" value="F:heme binding"/>
    <property type="evidence" value="ECO:0007669"/>
    <property type="project" value="InterPro"/>
</dbReference>
<evidence type="ECO:0000256" key="7">
    <source>
        <dbReference type="ARBA" id="ARBA00023033"/>
    </source>
</evidence>
<evidence type="ECO:0000256" key="1">
    <source>
        <dbReference type="ARBA" id="ARBA00001971"/>
    </source>
</evidence>
<feature type="non-terminal residue" evidence="9">
    <location>
        <position position="465"/>
    </location>
</feature>
<evidence type="ECO:0000256" key="3">
    <source>
        <dbReference type="ARBA" id="ARBA00022617"/>
    </source>
</evidence>
<comment type="similarity">
    <text evidence="2 8">Belongs to the cytochrome P450 family.</text>
</comment>
<reference evidence="9" key="1">
    <citation type="submission" date="2023-03" db="EMBL/GenBank/DDBJ databases">
        <title>Massive genome expansion in bonnet fungi (Mycena s.s.) driven by repeated elements and novel gene families across ecological guilds.</title>
        <authorList>
            <consortium name="Lawrence Berkeley National Laboratory"/>
            <person name="Harder C.B."/>
            <person name="Miyauchi S."/>
            <person name="Viragh M."/>
            <person name="Kuo A."/>
            <person name="Thoen E."/>
            <person name="Andreopoulos B."/>
            <person name="Lu D."/>
            <person name="Skrede I."/>
            <person name="Drula E."/>
            <person name="Henrissat B."/>
            <person name="Morin E."/>
            <person name="Kohler A."/>
            <person name="Barry K."/>
            <person name="LaButti K."/>
            <person name="Morin E."/>
            <person name="Salamov A."/>
            <person name="Lipzen A."/>
            <person name="Mereny Z."/>
            <person name="Hegedus B."/>
            <person name="Baldrian P."/>
            <person name="Stursova M."/>
            <person name="Weitz H."/>
            <person name="Taylor A."/>
            <person name="Grigoriev I.V."/>
            <person name="Nagy L.G."/>
            <person name="Martin F."/>
            <person name="Kauserud H."/>
        </authorList>
    </citation>
    <scope>NUCLEOTIDE SEQUENCE</scope>
    <source>
        <strain evidence="9">CBHHK002</strain>
    </source>
</reference>
<gene>
    <name evidence="9" type="ORF">DFH08DRAFT_704662</name>
</gene>
<protein>
    <submittedName>
        <fullName evidence="9">Cytochrome P450</fullName>
    </submittedName>
</protein>
<keyword evidence="4 8" id="KW-0479">Metal-binding</keyword>
<dbReference type="GO" id="GO:0016125">
    <property type="term" value="P:sterol metabolic process"/>
    <property type="evidence" value="ECO:0007669"/>
    <property type="project" value="TreeGrafter"/>
</dbReference>
<name>A0AAD6ZVR5_9AGAR</name>
<evidence type="ECO:0000256" key="6">
    <source>
        <dbReference type="ARBA" id="ARBA00023004"/>
    </source>
</evidence>
<keyword evidence="3 8" id="KW-0349">Heme</keyword>
<dbReference type="GO" id="GO:0004497">
    <property type="term" value="F:monooxygenase activity"/>
    <property type="evidence" value="ECO:0007669"/>
    <property type="project" value="UniProtKB-KW"/>
</dbReference>
<keyword evidence="6 8" id="KW-0408">Iron</keyword>
<dbReference type="GO" id="GO:0016705">
    <property type="term" value="F:oxidoreductase activity, acting on paired donors, with incorporation or reduction of molecular oxygen"/>
    <property type="evidence" value="ECO:0007669"/>
    <property type="project" value="InterPro"/>
</dbReference>
<dbReference type="GO" id="GO:0005506">
    <property type="term" value="F:iron ion binding"/>
    <property type="evidence" value="ECO:0007669"/>
    <property type="project" value="InterPro"/>
</dbReference>
<dbReference type="Proteomes" id="UP001218218">
    <property type="component" value="Unassembled WGS sequence"/>
</dbReference>
<dbReference type="AlphaFoldDB" id="A0AAD6ZVR5"/>
<evidence type="ECO:0000313" key="10">
    <source>
        <dbReference type="Proteomes" id="UP001218218"/>
    </source>
</evidence>
<dbReference type="InterPro" id="IPR036396">
    <property type="entry name" value="Cyt_P450_sf"/>
</dbReference>
<comment type="cofactor">
    <cofactor evidence="1">
        <name>heme</name>
        <dbReference type="ChEBI" id="CHEBI:30413"/>
    </cofactor>
</comment>
<dbReference type="Pfam" id="PF00067">
    <property type="entry name" value="p450"/>
    <property type="match status" value="1"/>
</dbReference>
<dbReference type="EMBL" id="JARIHO010000027">
    <property type="protein sequence ID" value="KAJ7339988.1"/>
    <property type="molecule type" value="Genomic_DNA"/>
</dbReference>
<dbReference type="InterPro" id="IPR017972">
    <property type="entry name" value="Cyt_P450_CS"/>
</dbReference>
<dbReference type="PANTHER" id="PTHR24286:SF24">
    <property type="entry name" value="LANOSTEROL 14-ALPHA DEMETHYLASE"/>
    <property type="match status" value="1"/>
</dbReference>
<organism evidence="9 10">
    <name type="scientific">Mycena albidolilacea</name>
    <dbReference type="NCBI Taxonomy" id="1033008"/>
    <lineage>
        <taxon>Eukaryota</taxon>
        <taxon>Fungi</taxon>
        <taxon>Dikarya</taxon>
        <taxon>Basidiomycota</taxon>
        <taxon>Agaricomycotina</taxon>
        <taxon>Agaricomycetes</taxon>
        <taxon>Agaricomycetidae</taxon>
        <taxon>Agaricales</taxon>
        <taxon>Marasmiineae</taxon>
        <taxon>Mycenaceae</taxon>
        <taxon>Mycena</taxon>
    </lineage>
</organism>
<evidence type="ECO:0000313" key="9">
    <source>
        <dbReference type="EMBL" id="KAJ7339988.1"/>
    </source>
</evidence>
<dbReference type="CDD" id="cd00302">
    <property type="entry name" value="cytochrome_P450"/>
    <property type="match status" value="1"/>
</dbReference>
<dbReference type="Gene3D" id="1.10.630.10">
    <property type="entry name" value="Cytochrome P450"/>
    <property type="match status" value="1"/>
</dbReference>
<sequence>PCTSLTYPILGTLQYFSGHWDFLRRVTAEGTVSFHLASQQCIAVPVDKRHEFSSDSRSSFALAYAVMLGATPSMNKDFLRSMGFDITLGGRAVKFLAALLRNERINSSELLSLSLDTLTNPFSEIYRVVYRLTVNTIAASSISASPGVCDALVEIFHELDQSGTPATILFPWFPWWERMQRSYLMKRFYDIMTAAIEARRTEGRDDEDPMQYLIDEGLSSLEITQFTLAALFSGTANTGVVAAYFLCDLATHPAYLTLIRSELRAFVSQFNPDETLPLSARLQSITMEDWLRREALPLTNRCLKETLRLLIATPFHWLNDSGKDMEIAGTVVPHGTVVTFHSSFMHHSEDFYMEPLVWDPERFSAEYAEDKERPMAFAGWGLGKHQCLGQRVSRAYLFEFDELRWLFVRLDKFEIFLITALMVSSYDMQTVHEDGMPMVEMPPVQLNDAVVSPPKQPIHLKLSAR</sequence>
<dbReference type="PROSITE" id="PS00086">
    <property type="entry name" value="CYTOCHROME_P450"/>
    <property type="match status" value="1"/>
</dbReference>
<accession>A0AAD6ZVR5</accession>
<evidence type="ECO:0000256" key="5">
    <source>
        <dbReference type="ARBA" id="ARBA00023002"/>
    </source>
</evidence>
<keyword evidence="5 8" id="KW-0560">Oxidoreductase</keyword>
<evidence type="ECO:0000256" key="4">
    <source>
        <dbReference type="ARBA" id="ARBA00022723"/>
    </source>
</evidence>
<dbReference type="InterPro" id="IPR001128">
    <property type="entry name" value="Cyt_P450"/>
</dbReference>
<proteinExistence type="inferred from homology"/>
<keyword evidence="7 8" id="KW-0503">Monooxygenase</keyword>